<reference evidence="1 2" key="1">
    <citation type="journal article" date="2020" name="Mol. Biol. Evol.">
        <title>Distinct Expression and Methylation Patterns for Genes with Different Fates following a Single Whole-Genome Duplication in Flowering Plants.</title>
        <authorList>
            <person name="Shi T."/>
            <person name="Rahmani R.S."/>
            <person name="Gugger P.F."/>
            <person name="Wang M."/>
            <person name="Li H."/>
            <person name="Zhang Y."/>
            <person name="Li Z."/>
            <person name="Wang Q."/>
            <person name="Van de Peer Y."/>
            <person name="Marchal K."/>
            <person name="Chen J."/>
        </authorList>
    </citation>
    <scope>NUCLEOTIDE SEQUENCE [LARGE SCALE GENOMIC DNA]</scope>
    <source>
        <tissue evidence="1">Leaf</tissue>
    </source>
</reference>
<name>A0A822ZPD6_NELNU</name>
<dbReference type="Proteomes" id="UP000607653">
    <property type="component" value="Unassembled WGS sequence"/>
</dbReference>
<gene>
    <name evidence="1" type="ORF">HUJ06_001888</name>
</gene>
<organism evidence="1 2">
    <name type="scientific">Nelumbo nucifera</name>
    <name type="common">Sacred lotus</name>
    <dbReference type="NCBI Taxonomy" id="4432"/>
    <lineage>
        <taxon>Eukaryota</taxon>
        <taxon>Viridiplantae</taxon>
        <taxon>Streptophyta</taxon>
        <taxon>Embryophyta</taxon>
        <taxon>Tracheophyta</taxon>
        <taxon>Spermatophyta</taxon>
        <taxon>Magnoliopsida</taxon>
        <taxon>Proteales</taxon>
        <taxon>Nelumbonaceae</taxon>
        <taxon>Nelumbo</taxon>
    </lineage>
</organism>
<keyword evidence="2" id="KW-1185">Reference proteome</keyword>
<protein>
    <submittedName>
        <fullName evidence="1">Uncharacterized protein</fullName>
    </submittedName>
</protein>
<evidence type="ECO:0000313" key="1">
    <source>
        <dbReference type="EMBL" id="DAD43658.1"/>
    </source>
</evidence>
<comment type="caution">
    <text evidence="1">The sequence shown here is derived from an EMBL/GenBank/DDBJ whole genome shotgun (WGS) entry which is preliminary data.</text>
</comment>
<sequence length="23" mass="2759">MKWSSRTWEIGYSFSVLREKPNG</sequence>
<evidence type="ECO:0000313" key="2">
    <source>
        <dbReference type="Proteomes" id="UP000607653"/>
    </source>
</evidence>
<dbReference type="EMBL" id="DUZY01000006">
    <property type="protein sequence ID" value="DAD43658.1"/>
    <property type="molecule type" value="Genomic_DNA"/>
</dbReference>
<dbReference type="AlphaFoldDB" id="A0A822ZPD6"/>
<proteinExistence type="predicted"/>
<accession>A0A822ZPD6</accession>